<evidence type="ECO:0000313" key="2">
    <source>
        <dbReference type="RefSeq" id="XP_022739776.1"/>
    </source>
</evidence>
<organism evidence="1 2">
    <name type="scientific">Durio zibethinus</name>
    <name type="common">Durian</name>
    <dbReference type="NCBI Taxonomy" id="66656"/>
    <lineage>
        <taxon>Eukaryota</taxon>
        <taxon>Viridiplantae</taxon>
        <taxon>Streptophyta</taxon>
        <taxon>Embryophyta</taxon>
        <taxon>Tracheophyta</taxon>
        <taxon>Spermatophyta</taxon>
        <taxon>Magnoliopsida</taxon>
        <taxon>eudicotyledons</taxon>
        <taxon>Gunneridae</taxon>
        <taxon>Pentapetalae</taxon>
        <taxon>rosids</taxon>
        <taxon>malvids</taxon>
        <taxon>Malvales</taxon>
        <taxon>Malvaceae</taxon>
        <taxon>Helicteroideae</taxon>
        <taxon>Durio</taxon>
    </lineage>
</organism>
<protein>
    <submittedName>
        <fullName evidence="2">Uncharacterized protein LOC111291913</fullName>
    </submittedName>
</protein>
<dbReference type="GeneID" id="111291913"/>
<accession>A0A6P5YI46</accession>
<dbReference type="Proteomes" id="UP000515121">
    <property type="component" value="Unplaced"/>
</dbReference>
<evidence type="ECO:0000313" key="1">
    <source>
        <dbReference type="Proteomes" id="UP000515121"/>
    </source>
</evidence>
<gene>
    <name evidence="2" type="primary">LOC111291913</name>
</gene>
<dbReference type="KEGG" id="dzi:111291913"/>
<dbReference type="AlphaFoldDB" id="A0A6P5YI46"/>
<name>A0A6P5YI46_DURZI</name>
<proteinExistence type="predicted"/>
<dbReference type="RefSeq" id="XP_022739776.1">
    <property type="nucleotide sequence ID" value="XM_022884041.1"/>
</dbReference>
<sequence length="137" mass="15226">MPLRCHNLFGNWCISQISTCQSTNLGGGGGGGRGCDADHQEGRSLRLATSIRGRRRQDLKNLKRKVYTAAVNSFTPMVTKSAFEFWCFHLSDISYSYPLSVQSFAVQSPASPTNTQVAKTSFCTNRLKKKRTKTNDK</sequence>
<keyword evidence="1" id="KW-1185">Reference proteome</keyword>
<reference evidence="2" key="1">
    <citation type="submission" date="2025-08" db="UniProtKB">
        <authorList>
            <consortium name="RefSeq"/>
        </authorList>
    </citation>
    <scope>IDENTIFICATION</scope>
    <source>
        <tissue evidence="2">Fruit stalk</tissue>
    </source>
</reference>